<proteinExistence type="predicted"/>
<dbReference type="AlphaFoldDB" id="A5AD29"/>
<sequence length="366" mass="40216">MPTKGIESNSVHKDSSMRPMLWVTPVAMHVLSSVLKRVTPENIISLPESGGFLSRLPEFVSNIGLENYPSVDRKGLQEIQRENSATATSRNTLAVKVYPGEVWLLGLMEGEYSDLSIEKKPVTRGGKQIDADVHKRISGSHATAYMTILMEDSKSLIDLAMFETTSSANSMYQAEPFFPESIGLVDFEDDFTTYSKSKQVKSSSCDVGTQCKSISSLNLNSKAAIKYPLFLILYQHQAVNGMTRTQKITLSQEMQVSRNEELPTVLGKNRGLPLPVTLMTLLILDSVQQNTSTSLLSSTEHTSRGGRSGYQMEWGNLAMRTGEESTDCPNVSKITHIYVPDSQGSLQHCRACQEVGGTAVTSNLCT</sequence>
<gene>
    <name evidence="1" type="ORF">VITISV_037166</name>
</gene>
<accession>A5AD29</accession>
<protein>
    <submittedName>
        <fullName evidence="1">Uncharacterized protein</fullName>
    </submittedName>
</protein>
<reference evidence="1" key="1">
    <citation type="journal article" date="2007" name="PLoS ONE">
        <title>The first genome sequence of an elite grapevine cultivar (Pinot noir Vitis vinifera L.): coping with a highly heterozygous genome.</title>
        <authorList>
            <person name="Velasco R."/>
            <person name="Zharkikh A."/>
            <person name="Troggio M."/>
            <person name="Cartwright D.A."/>
            <person name="Cestaro A."/>
            <person name="Pruss D."/>
            <person name="Pindo M."/>
            <person name="FitzGerald L.M."/>
            <person name="Vezzulli S."/>
            <person name="Reid J."/>
            <person name="Malacarne G."/>
            <person name="Iliev D."/>
            <person name="Coppola G."/>
            <person name="Wardell B."/>
            <person name="Micheletti D."/>
            <person name="Macalma T."/>
            <person name="Facci M."/>
            <person name="Mitchell J.T."/>
            <person name="Perazzolli M."/>
            <person name="Eldredge G."/>
            <person name="Gatto P."/>
            <person name="Oyzerski R."/>
            <person name="Moretto M."/>
            <person name="Gutin N."/>
            <person name="Stefanini M."/>
            <person name="Chen Y."/>
            <person name="Segala C."/>
            <person name="Davenport C."/>
            <person name="Dematte L."/>
            <person name="Mraz A."/>
            <person name="Battilana J."/>
            <person name="Stormo K."/>
            <person name="Costa F."/>
            <person name="Tao Q."/>
            <person name="Si-Ammour A."/>
            <person name="Harkins T."/>
            <person name="Lackey A."/>
            <person name="Perbost C."/>
            <person name="Taillon B."/>
            <person name="Stella A."/>
            <person name="Solovyev V."/>
            <person name="Fawcett J.A."/>
            <person name="Sterck L."/>
            <person name="Vandepoele K."/>
            <person name="Grando S.M."/>
            <person name="Toppo S."/>
            <person name="Moser C."/>
            <person name="Lanchbury J."/>
            <person name="Bogden R."/>
            <person name="Skolnick M."/>
            <person name="Sgaramella V."/>
            <person name="Bhatnagar S.K."/>
            <person name="Fontana P."/>
            <person name="Gutin A."/>
            <person name="Van de Peer Y."/>
            <person name="Salamini F."/>
            <person name="Viola R."/>
        </authorList>
    </citation>
    <scope>NUCLEOTIDE SEQUENCE</scope>
</reference>
<name>A5AD29_VITVI</name>
<dbReference type="EMBL" id="AM423512">
    <property type="protein sequence ID" value="CAN77805.1"/>
    <property type="molecule type" value="Genomic_DNA"/>
</dbReference>
<organism evidence="1">
    <name type="scientific">Vitis vinifera</name>
    <name type="common">Grape</name>
    <dbReference type="NCBI Taxonomy" id="29760"/>
    <lineage>
        <taxon>Eukaryota</taxon>
        <taxon>Viridiplantae</taxon>
        <taxon>Streptophyta</taxon>
        <taxon>Embryophyta</taxon>
        <taxon>Tracheophyta</taxon>
        <taxon>Spermatophyta</taxon>
        <taxon>Magnoliopsida</taxon>
        <taxon>eudicotyledons</taxon>
        <taxon>Gunneridae</taxon>
        <taxon>Pentapetalae</taxon>
        <taxon>rosids</taxon>
        <taxon>Vitales</taxon>
        <taxon>Vitaceae</taxon>
        <taxon>Viteae</taxon>
        <taxon>Vitis</taxon>
    </lineage>
</organism>
<evidence type="ECO:0000313" key="1">
    <source>
        <dbReference type="EMBL" id="CAN77805.1"/>
    </source>
</evidence>